<dbReference type="Proteomes" id="UP000232688">
    <property type="component" value="Unassembled WGS sequence"/>
</dbReference>
<reference evidence="4 5" key="3">
    <citation type="submission" date="2017-10" db="EMBL/GenBank/DDBJ databases">
        <title>Extensive intraspecific genome diversity in a model arbuscular mycorrhizal fungus.</title>
        <authorList>
            <person name="Chen E.C.H."/>
            <person name="Morin E."/>
            <person name="Baudet D."/>
            <person name="Noel J."/>
            <person name="Ndikumana S."/>
            <person name="Charron P."/>
            <person name="St-Onge C."/>
            <person name="Giorgi J."/>
            <person name="Grigoriev I.V."/>
            <person name="Roux C."/>
            <person name="Martin F.M."/>
            <person name="Corradi N."/>
        </authorList>
    </citation>
    <scope>NUCLEOTIDE SEQUENCE [LARGE SCALE GENOMIC DNA]</scope>
    <source>
        <strain evidence="4 5">A1</strain>
    </source>
</reference>
<sequence>MNNDLKNNQIEKLTQLTSQNAKLKNGPVKPHIENAELNGIPKKKRLVKTRPSISTGNAHQKVDKCKQQHDLLDQLEMIPVDGDLPPFTTTTQLPSNKTPTKNQTNVTTYEHHEPYIFSPHSNSFTHVNELCNQYTNTD</sequence>
<gene>
    <name evidence="2" type="ORF">CHRIB12_LOCUS7939</name>
    <name evidence="4" type="ORF">RhiirA1_502678</name>
    <name evidence="3" type="ORF">RhiirA5_485357</name>
</gene>
<comment type="caution">
    <text evidence="3">The sequence shown here is derived from an EMBL/GenBank/DDBJ whole genome shotgun (WGS) entry which is preliminary data.</text>
</comment>
<evidence type="ECO:0000313" key="4">
    <source>
        <dbReference type="EMBL" id="PKC70064.1"/>
    </source>
</evidence>
<evidence type="ECO:0000313" key="2">
    <source>
        <dbReference type="EMBL" id="CAB5359859.1"/>
    </source>
</evidence>
<protein>
    <submittedName>
        <fullName evidence="3">Uncharacterized protein</fullName>
    </submittedName>
</protein>
<evidence type="ECO:0000313" key="6">
    <source>
        <dbReference type="Proteomes" id="UP000232722"/>
    </source>
</evidence>
<reference evidence="4 5" key="4">
    <citation type="submission" date="2017-10" db="EMBL/GenBank/DDBJ databases">
        <title>Genome analyses suggest a sexual origin of heterokaryosis in a supposedly ancient asexual fungus.</title>
        <authorList>
            <person name="Corradi N."/>
            <person name="Sedzielewska K."/>
            <person name="Noel J."/>
            <person name="Charron P."/>
            <person name="Farinelli L."/>
            <person name="Marton T."/>
            <person name="Kruger M."/>
            <person name="Pelin A."/>
            <person name="Brachmann A."/>
            <person name="Corradi N."/>
        </authorList>
    </citation>
    <scope>NUCLEOTIDE SEQUENCE [LARGE SCALE GENOMIC DNA]</scope>
    <source>
        <strain evidence="4 5">A1</strain>
    </source>
</reference>
<reference evidence="2" key="5">
    <citation type="submission" date="2020-05" db="EMBL/GenBank/DDBJ databases">
        <authorList>
            <person name="Rincon C."/>
            <person name="Sanders R I."/>
            <person name="Robbins C."/>
            <person name="Chaturvedi A."/>
        </authorList>
    </citation>
    <scope>NUCLEOTIDE SEQUENCE</scope>
    <source>
        <strain evidence="2">CHB12</strain>
    </source>
</reference>
<proteinExistence type="predicted"/>
<reference evidence="3 6" key="2">
    <citation type="submission" date="2017-09" db="EMBL/GenBank/DDBJ databases">
        <title>Extensive intraspecific genome diversity in a model arbuscular mycorrhizal fungus.</title>
        <authorList>
            <person name="Chen E.C."/>
            <person name="Morin E."/>
            <person name="Beaudet D."/>
            <person name="Noel J."/>
            <person name="Ndikumana S."/>
            <person name="Charron P."/>
            <person name="St-Onge C."/>
            <person name="Giorgi J."/>
            <person name="Grigoriev I.V."/>
            <person name="Roux C."/>
            <person name="Martin F.M."/>
            <person name="Corradi N."/>
        </authorList>
    </citation>
    <scope>NUCLEOTIDE SEQUENCE [LARGE SCALE GENOMIC DNA]</scope>
    <source>
        <strain evidence="3 6">A5</strain>
    </source>
</reference>
<name>A0A2N0PF93_9GLOM</name>
<evidence type="ECO:0000256" key="1">
    <source>
        <dbReference type="SAM" id="MobiDB-lite"/>
    </source>
</evidence>
<evidence type="ECO:0000313" key="5">
    <source>
        <dbReference type="Proteomes" id="UP000232688"/>
    </source>
</evidence>
<dbReference type="EMBL" id="CAGKOT010000014">
    <property type="protein sequence ID" value="CAB5359859.1"/>
    <property type="molecule type" value="Genomic_DNA"/>
</dbReference>
<reference evidence="3 6" key="1">
    <citation type="submission" date="2016-04" db="EMBL/GenBank/DDBJ databases">
        <title>Genome analyses suggest a sexual origin of heterokaryosis in a supposedly ancient asexual fungus.</title>
        <authorList>
            <person name="Ropars J."/>
            <person name="Sedzielewska K."/>
            <person name="Noel J."/>
            <person name="Charron P."/>
            <person name="Farinelli L."/>
            <person name="Marton T."/>
            <person name="Kruger M."/>
            <person name="Pelin A."/>
            <person name="Brachmann A."/>
            <person name="Corradi N."/>
        </authorList>
    </citation>
    <scope>NUCLEOTIDE SEQUENCE [LARGE SCALE GENOMIC DNA]</scope>
    <source>
        <strain evidence="3 6">A5</strain>
    </source>
</reference>
<feature type="compositionally biased region" description="Polar residues" evidence="1">
    <location>
        <begin position="87"/>
        <end position="103"/>
    </location>
</feature>
<organism evidence="3 6">
    <name type="scientific">Rhizophagus irregularis</name>
    <dbReference type="NCBI Taxonomy" id="588596"/>
    <lineage>
        <taxon>Eukaryota</taxon>
        <taxon>Fungi</taxon>
        <taxon>Fungi incertae sedis</taxon>
        <taxon>Mucoromycota</taxon>
        <taxon>Glomeromycotina</taxon>
        <taxon>Glomeromycetes</taxon>
        <taxon>Glomerales</taxon>
        <taxon>Glomeraceae</taxon>
        <taxon>Rhizophagus</taxon>
    </lineage>
</organism>
<dbReference type="OrthoDB" id="10570970at2759"/>
<dbReference type="VEuPathDB" id="FungiDB:RhiirA1_502678"/>
<feature type="region of interest" description="Disordered" evidence="1">
    <location>
        <begin position="80"/>
        <end position="103"/>
    </location>
</feature>
<dbReference type="EMBL" id="LLXH01000244">
    <property type="protein sequence ID" value="PKC70064.1"/>
    <property type="molecule type" value="Genomic_DNA"/>
</dbReference>
<evidence type="ECO:0000313" key="3">
    <source>
        <dbReference type="EMBL" id="PKC05499.1"/>
    </source>
</evidence>
<dbReference type="AlphaFoldDB" id="A0A2N0PF93"/>
<dbReference type="Proteomes" id="UP000232722">
    <property type="component" value="Unassembled WGS sequence"/>
</dbReference>
<dbReference type="Proteomes" id="UP000684084">
    <property type="component" value="Unassembled WGS sequence"/>
</dbReference>
<dbReference type="EMBL" id="LLXJ01000870">
    <property type="protein sequence ID" value="PKC05499.1"/>
    <property type="molecule type" value="Genomic_DNA"/>
</dbReference>
<accession>A0A2N0PF93</accession>